<dbReference type="RefSeq" id="WP_180365328.1">
    <property type="nucleotide sequence ID" value="NZ_FITM01000156.1"/>
</dbReference>
<name>A0A171DHP4_9SYNE</name>
<dbReference type="AlphaFoldDB" id="A0A171DHP4"/>
<proteinExistence type="predicted"/>
<protein>
    <submittedName>
        <fullName evidence="1">Uncharacterized protein</fullName>
    </submittedName>
</protein>
<evidence type="ECO:0000313" key="1">
    <source>
        <dbReference type="EMBL" id="SAY39340.1"/>
    </source>
</evidence>
<reference evidence="2" key="1">
    <citation type="submission" date="2016-02" db="EMBL/GenBank/DDBJ databases">
        <authorList>
            <person name="liu f."/>
        </authorList>
    </citation>
    <scope>NUCLEOTIDE SEQUENCE [LARGE SCALE GENOMIC DNA]</scope>
</reference>
<dbReference type="Proteomes" id="UP000182631">
    <property type="component" value="Unassembled WGS sequence"/>
</dbReference>
<sequence>PTSGRTVTAQAAAAVSQRLQPGRQEGVMVCIVGQTFSSGSAASKEVNVVYVLLYSLFLAKFNYLSEEIGGCNVGN</sequence>
<accession>A0A171DHP4</accession>
<organism evidence="1 2">
    <name type="scientific">Candidatus Synechococcus spongiarum</name>
    <dbReference type="NCBI Taxonomy" id="431041"/>
    <lineage>
        <taxon>Bacteria</taxon>
        <taxon>Bacillati</taxon>
        <taxon>Cyanobacteriota</taxon>
        <taxon>Cyanophyceae</taxon>
        <taxon>Synechococcales</taxon>
        <taxon>Synechococcaceae</taxon>
        <taxon>Synechococcus</taxon>
    </lineage>
</organism>
<evidence type="ECO:0000313" key="2">
    <source>
        <dbReference type="Proteomes" id="UP000182631"/>
    </source>
</evidence>
<gene>
    <name evidence="1" type="ORF">FLM9_1442</name>
</gene>
<feature type="non-terminal residue" evidence="1">
    <location>
        <position position="1"/>
    </location>
</feature>
<dbReference type="EMBL" id="FITM01000156">
    <property type="protein sequence ID" value="SAY39340.1"/>
    <property type="molecule type" value="Genomic_DNA"/>
</dbReference>
<keyword evidence="2" id="KW-1185">Reference proteome</keyword>